<comment type="caution">
    <text evidence="9">The sequence shown here is derived from an EMBL/GenBank/DDBJ whole genome shotgun (WGS) entry which is preliminary data.</text>
</comment>
<dbReference type="InterPro" id="IPR018584">
    <property type="entry name" value="GT87"/>
</dbReference>
<evidence type="ECO:0000313" key="10">
    <source>
        <dbReference type="Proteomes" id="UP000245048"/>
    </source>
</evidence>
<feature type="transmembrane region" description="Helical" evidence="8">
    <location>
        <begin position="289"/>
        <end position="313"/>
    </location>
</feature>
<dbReference type="GO" id="GO:0016758">
    <property type="term" value="F:hexosyltransferase activity"/>
    <property type="evidence" value="ECO:0007669"/>
    <property type="project" value="InterPro"/>
</dbReference>
<feature type="transmembrane region" description="Helical" evidence="8">
    <location>
        <begin position="102"/>
        <end position="119"/>
    </location>
</feature>
<evidence type="ECO:0008006" key="11">
    <source>
        <dbReference type="Google" id="ProtNLM"/>
    </source>
</evidence>
<name>A0A2U1V3A1_9PROT</name>
<evidence type="ECO:0000313" key="9">
    <source>
        <dbReference type="EMBL" id="PWC28390.1"/>
    </source>
</evidence>
<feature type="transmembrane region" description="Helical" evidence="8">
    <location>
        <begin position="203"/>
        <end position="223"/>
    </location>
</feature>
<evidence type="ECO:0000256" key="2">
    <source>
        <dbReference type="ARBA" id="ARBA00022475"/>
    </source>
</evidence>
<keyword evidence="6 8" id="KW-0472">Membrane</keyword>
<feature type="transmembrane region" description="Helical" evidence="8">
    <location>
        <begin position="320"/>
        <end position="341"/>
    </location>
</feature>
<dbReference type="Proteomes" id="UP000245048">
    <property type="component" value="Unassembled WGS sequence"/>
</dbReference>
<sequence length="395" mass="41671">MAASLSPPARRALAAALCLLLLPLIVWSLARALPTPGLLDYGSFIASGRAASEGLDPYGIYPLTFHVALPGFESWNPNLNPPAALPLFQLLGLLDPHQGFRLWWSISVLCYVATILLLVRRQGSGDGRWLAALWAFALAGFWDTLVLGQIYLPLVLSAAAAWLLLDRGRGLAAGVAIGLVVAVKPNFAVWPVLLFLSGYYRPAVSAGVTALLLSLLPVLLYGPEVYQQWFAVLAAEGNRAVFLTNASLAGLLQRGGLGAFAAPAGALVLGALALWAWRCRPSLAQASALGLVGALLASPLAWVHYTLFLLPVFLLRPLNWALSLAAALLLIPVPWVLAFMGSPAWVQATFGSIYGWAVLLCLVGAIAGMECRAGGGRRLRRQAASADLAQGSGAS</sequence>
<feature type="transmembrane region" description="Helical" evidence="8">
    <location>
        <begin position="172"/>
        <end position="196"/>
    </location>
</feature>
<dbReference type="GO" id="GO:0005886">
    <property type="term" value="C:plasma membrane"/>
    <property type="evidence" value="ECO:0007669"/>
    <property type="project" value="UniProtKB-SubCell"/>
</dbReference>
<organism evidence="9 10">
    <name type="scientific">Teichococcus aestuarii</name>
    <dbReference type="NCBI Taxonomy" id="568898"/>
    <lineage>
        <taxon>Bacteria</taxon>
        <taxon>Pseudomonadati</taxon>
        <taxon>Pseudomonadota</taxon>
        <taxon>Alphaproteobacteria</taxon>
        <taxon>Acetobacterales</taxon>
        <taxon>Roseomonadaceae</taxon>
        <taxon>Roseomonas</taxon>
    </lineage>
</organism>
<comment type="subcellular location">
    <subcellularLocation>
        <location evidence="1">Cell membrane</location>
        <topology evidence="1">Multi-pass membrane protein</topology>
    </subcellularLocation>
</comment>
<feature type="transmembrane region" description="Helical" evidence="8">
    <location>
        <begin position="131"/>
        <end position="152"/>
    </location>
</feature>
<evidence type="ECO:0000256" key="4">
    <source>
        <dbReference type="ARBA" id="ARBA00022692"/>
    </source>
</evidence>
<gene>
    <name evidence="9" type="ORF">CR165_11860</name>
</gene>
<dbReference type="RefSeq" id="WP_109517212.1">
    <property type="nucleotide sequence ID" value="NZ_PDOA01000007.1"/>
</dbReference>
<keyword evidence="10" id="KW-1185">Reference proteome</keyword>
<dbReference type="Pfam" id="PF09594">
    <property type="entry name" value="GT87"/>
    <property type="match status" value="1"/>
</dbReference>
<evidence type="ECO:0000256" key="6">
    <source>
        <dbReference type="ARBA" id="ARBA00023136"/>
    </source>
</evidence>
<keyword evidence="2" id="KW-1003">Cell membrane</keyword>
<comment type="similarity">
    <text evidence="7">Belongs to the glycosyltransferase 87 family.</text>
</comment>
<dbReference type="OrthoDB" id="8014443at2"/>
<evidence type="ECO:0000256" key="1">
    <source>
        <dbReference type="ARBA" id="ARBA00004651"/>
    </source>
</evidence>
<keyword evidence="4 8" id="KW-0812">Transmembrane</keyword>
<evidence type="ECO:0000256" key="8">
    <source>
        <dbReference type="SAM" id="Phobius"/>
    </source>
</evidence>
<keyword evidence="5 8" id="KW-1133">Transmembrane helix</keyword>
<evidence type="ECO:0000256" key="5">
    <source>
        <dbReference type="ARBA" id="ARBA00022989"/>
    </source>
</evidence>
<keyword evidence="3" id="KW-0808">Transferase</keyword>
<protein>
    <recommendedName>
        <fullName evidence="11">DUF2029 domain-containing protein</fullName>
    </recommendedName>
</protein>
<accession>A0A2U1V3A1</accession>
<evidence type="ECO:0000256" key="7">
    <source>
        <dbReference type="ARBA" id="ARBA00024033"/>
    </source>
</evidence>
<feature type="transmembrane region" description="Helical" evidence="8">
    <location>
        <begin position="259"/>
        <end position="277"/>
    </location>
</feature>
<reference evidence="10" key="1">
    <citation type="submission" date="2017-10" db="EMBL/GenBank/DDBJ databases">
        <authorList>
            <person name="Toshchakov S.V."/>
            <person name="Goeva M.A."/>
        </authorList>
    </citation>
    <scope>NUCLEOTIDE SEQUENCE [LARGE SCALE GENOMIC DNA]</scope>
    <source>
        <strain evidence="10">JR1/69-1-13</strain>
    </source>
</reference>
<evidence type="ECO:0000256" key="3">
    <source>
        <dbReference type="ARBA" id="ARBA00022679"/>
    </source>
</evidence>
<proteinExistence type="inferred from homology"/>
<dbReference type="EMBL" id="PDOA01000007">
    <property type="protein sequence ID" value="PWC28390.1"/>
    <property type="molecule type" value="Genomic_DNA"/>
</dbReference>
<dbReference type="AlphaFoldDB" id="A0A2U1V3A1"/>
<feature type="transmembrane region" description="Helical" evidence="8">
    <location>
        <begin position="353"/>
        <end position="371"/>
    </location>
</feature>